<dbReference type="STRING" id="1531966.A0A0A1SQJ0"/>
<gene>
    <name evidence="2" type="ORF">VHEMI02707</name>
</gene>
<organism evidence="2 3">
    <name type="scientific">[Torrubiella] hemipterigena</name>
    <dbReference type="NCBI Taxonomy" id="1531966"/>
    <lineage>
        <taxon>Eukaryota</taxon>
        <taxon>Fungi</taxon>
        <taxon>Dikarya</taxon>
        <taxon>Ascomycota</taxon>
        <taxon>Pezizomycotina</taxon>
        <taxon>Sordariomycetes</taxon>
        <taxon>Hypocreomycetidae</taxon>
        <taxon>Hypocreales</taxon>
        <taxon>Clavicipitaceae</taxon>
        <taxon>Clavicipitaceae incertae sedis</taxon>
        <taxon>'Torrubiella' clade</taxon>
    </lineage>
</organism>
<dbReference type="AlphaFoldDB" id="A0A0A1SQJ0"/>
<dbReference type="HOGENOM" id="CLU_008309_0_0_1"/>
<feature type="region of interest" description="Disordered" evidence="1">
    <location>
        <begin position="437"/>
        <end position="460"/>
    </location>
</feature>
<dbReference type="OrthoDB" id="3439512at2759"/>
<evidence type="ECO:0000256" key="1">
    <source>
        <dbReference type="SAM" id="MobiDB-lite"/>
    </source>
</evidence>
<protein>
    <submittedName>
        <fullName evidence="2">Uncharacterized protein</fullName>
    </submittedName>
</protein>
<sequence>MSFKEFYVTCNPPLLLDGVDEVVSHITGCFQEGVVLEILYEPDIPWFKVIADESYQAQVTKAIATRVQEFVAEDPEALNGQDNTLGDLTSGKKFCSWDAYKADFRCETEWKQYWSYMVPETMRDARCVRLWRGIETCGAKTFDNLFKKMSLVFKSPRMPRDFASFQRFVGNDIEVGHNMRQDLVYLASSTSQREVEELLVKLDAIVSAYNRKSFRQDQLVQIGHVIIANTKQKPMLSFQPLAYHGLTQRTYTVRSVRDGDEPIKSEGLLELQKHESSDSGTKVTPFTEYQFTARQPALIESRGNRASVMKNLMIKKWRSRVSDVDERASSEYADEEPLNALLPIKRPFTDSEKSTSNMDSVDQSIKGEEIDEGISLSQYEIKSEESEVSLLLSFDAIQDGELSLDHGNQANSVVASPAKEGVPGYSLLDELIGDEMPVKENTTSTESAEEDKETELNGKENPLTRIMHFHLRQFAPILKIISGRVKFEVQLGRICLNQIPAGLLQGNETPLPAMLHNLTINMHALHQFQFMSVLSTSVGDINKIAAANVECQPAWQFVSLHTSYNFVVKSNGEVPNSFVVEVDAESYEYQCREAWSDLLSIYLHHGKSNWDARVYAANSPVRDSDLEDDLAVRLTGSLKAEPVTADGSVVLEIMDLHGRYDATVDSVEVRQVAKYQSSTNSSIQLNVSFHRLLEKSRGLIRSKASPFAGMTTSWKFPSAACKNGSPKVWVEATISHKVLDKILEENTDLEFGQTTGWDVERFCTEGYFSAMCQAASMLISQMDSVGINDDNGHAQRLERDRRQLPKPNIEIRK</sequence>
<evidence type="ECO:0000313" key="2">
    <source>
        <dbReference type="EMBL" id="CEJ82658.1"/>
    </source>
</evidence>
<evidence type="ECO:0000313" key="3">
    <source>
        <dbReference type="Proteomes" id="UP000039046"/>
    </source>
</evidence>
<keyword evidence="3" id="KW-1185">Reference proteome</keyword>
<reference evidence="2 3" key="1">
    <citation type="journal article" date="2015" name="Genome Announc.">
        <title>Draft Genome Sequence and Gene Annotation of the Entomopathogenic Fungus Verticillium hemipterigenum.</title>
        <authorList>
            <person name="Horn F."/>
            <person name="Habel A."/>
            <person name="Scharf D.H."/>
            <person name="Dworschak J."/>
            <person name="Brakhage A.A."/>
            <person name="Guthke R."/>
            <person name="Hertweck C."/>
            <person name="Linde J."/>
        </authorList>
    </citation>
    <scope>NUCLEOTIDE SEQUENCE [LARGE SCALE GENOMIC DNA]</scope>
</reference>
<dbReference type="Proteomes" id="UP000039046">
    <property type="component" value="Unassembled WGS sequence"/>
</dbReference>
<dbReference type="EMBL" id="CDHN01000001">
    <property type="protein sequence ID" value="CEJ82658.1"/>
    <property type="molecule type" value="Genomic_DNA"/>
</dbReference>
<accession>A0A0A1SQJ0</accession>
<feature type="region of interest" description="Disordered" evidence="1">
    <location>
        <begin position="790"/>
        <end position="813"/>
    </location>
</feature>
<name>A0A0A1SQJ0_9HYPO</name>
<proteinExistence type="predicted"/>